<dbReference type="InterPro" id="IPR050829">
    <property type="entry name" value="CorA_MIT"/>
</dbReference>
<evidence type="ECO:0000313" key="6">
    <source>
        <dbReference type="EMBL" id="KAK9770062.1"/>
    </source>
</evidence>
<dbReference type="PANTHER" id="PTHR47685">
    <property type="entry name" value="MAGNESIUM TRANSPORT PROTEIN CORA"/>
    <property type="match status" value="1"/>
</dbReference>
<dbReference type="Gene3D" id="1.20.58.340">
    <property type="entry name" value="Magnesium transport protein CorA, transmembrane region"/>
    <property type="match status" value="1"/>
</dbReference>
<evidence type="ECO:0000256" key="5">
    <source>
        <dbReference type="SAM" id="Phobius"/>
    </source>
</evidence>
<comment type="caution">
    <text evidence="6">The sequence shown here is derived from an EMBL/GenBank/DDBJ whole genome shotgun (WGS) entry which is preliminary data.</text>
</comment>
<gene>
    <name evidence="6" type="ORF">SCAR479_13251</name>
</gene>
<proteinExistence type="predicted"/>
<accession>A0ABR2X8Q9</accession>
<comment type="subcellular location">
    <subcellularLocation>
        <location evidence="1">Membrane</location>
        <topology evidence="1">Multi-pass membrane protein</topology>
    </subcellularLocation>
</comment>
<dbReference type="InterPro" id="IPR045863">
    <property type="entry name" value="CorA_TM1_TM2"/>
</dbReference>
<evidence type="ECO:0000256" key="3">
    <source>
        <dbReference type="ARBA" id="ARBA00022989"/>
    </source>
</evidence>
<name>A0ABR2X8Q9_9PEZI</name>
<sequence length="365" mass="41782">MVDQLWLWVIEEKGDMHGTGKTRGNVTLVTSFPDRVGTKSAAHNNIAQQVFRDSTRNPFHTVSDLVHQIVSVCVRTLNEGRADGSETFLECFEISLGDLEDRPAQSFLQFRSLYMFLEHLDEKHPDYLSRRGLLLKLPLRISRDWKILSEVKGVLDSIRMIQGVQQDQEGVLSDKDHEMNYLLGAVKDRAPLYNELRRMLATFEHMKQRAQSIVDSIERLLDMKQKQANLWEARTSRKKKEEEISKREIANTDQTLWWFTAVTVIFLPLSFMASFFALDIDKFPKNEDGDTNWPLGLVVGILYYDLLPKLEYKVRELRIVIFGATAAQVQHDTNVYSSEIALAGIDTRTAAALGIVPVPPLRYPS</sequence>
<reference evidence="6 7" key="1">
    <citation type="submission" date="2024-02" db="EMBL/GenBank/DDBJ databases">
        <title>First draft genome assembly of two strains of Seiridium cardinale.</title>
        <authorList>
            <person name="Emiliani G."/>
            <person name="Scali E."/>
        </authorList>
    </citation>
    <scope>NUCLEOTIDE SEQUENCE [LARGE SCALE GENOMIC DNA]</scope>
    <source>
        <strain evidence="6 7">BM-138-000479</strain>
    </source>
</reference>
<evidence type="ECO:0000256" key="1">
    <source>
        <dbReference type="ARBA" id="ARBA00004141"/>
    </source>
</evidence>
<evidence type="ECO:0000313" key="7">
    <source>
        <dbReference type="Proteomes" id="UP001465668"/>
    </source>
</evidence>
<evidence type="ECO:0000256" key="4">
    <source>
        <dbReference type="ARBA" id="ARBA00023136"/>
    </source>
</evidence>
<feature type="transmembrane region" description="Helical" evidence="5">
    <location>
        <begin position="256"/>
        <end position="278"/>
    </location>
</feature>
<protein>
    <recommendedName>
        <fullName evidence="8">Mg2+ transporter protein</fullName>
    </recommendedName>
</protein>
<evidence type="ECO:0000256" key="2">
    <source>
        <dbReference type="ARBA" id="ARBA00022692"/>
    </source>
</evidence>
<keyword evidence="4 5" id="KW-0472">Membrane</keyword>
<dbReference type="SUPFAM" id="SSF144083">
    <property type="entry name" value="Magnesium transport protein CorA, transmembrane region"/>
    <property type="match status" value="1"/>
</dbReference>
<keyword evidence="7" id="KW-1185">Reference proteome</keyword>
<dbReference type="PANTHER" id="PTHR47685:SF1">
    <property type="entry name" value="MAGNESIUM TRANSPORT PROTEIN CORA"/>
    <property type="match status" value="1"/>
</dbReference>
<evidence type="ECO:0008006" key="8">
    <source>
        <dbReference type="Google" id="ProtNLM"/>
    </source>
</evidence>
<dbReference type="EMBL" id="JARVKM010000102">
    <property type="protein sequence ID" value="KAK9770062.1"/>
    <property type="molecule type" value="Genomic_DNA"/>
</dbReference>
<dbReference type="Proteomes" id="UP001465668">
    <property type="component" value="Unassembled WGS sequence"/>
</dbReference>
<organism evidence="6 7">
    <name type="scientific">Seiridium cardinale</name>
    <dbReference type="NCBI Taxonomy" id="138064"/>
    <lineage>
        <taxon>Eukaryota</taxon>
        <taxon>Fungi</taxon>
        <taxon>Dikarya</taxon>
        <taxon>Ascomycota</taxon>
        <taxon>Pezizomycotina</taxon>
        <taxon>Sordariomycetes</taxon>
        <taxon>Xylariomycetidae</taxon>
        <taxon>Amphisphaeriales</taxon>
        <taxon>Sporocadaceae</taxon>
        <taxon>Seiridium</taxon>
    </lineage>
</organism>
<keyword evidence="3 5" id="KW-1133">Transmembrane helix</keyword>
<keyword evidence="2 5" id="KW-0812">Transmembrane</keyword>